<accession>A0A0S4U6X5</accession>
<sequence length="3085" mass="333468">MVKTAGFHRLPNTGLFTWNYLPGGATPPRAFFVFHGAETVTVATLADAFSQSGNGRFAVVPQHWWPQLQAVDAILKNTRTDALHFFDDKGAAAILPLHDPSESWSSGFLSFSFKGGLTAQLNATATALQFVSKSGNPVTFLRGKNAAGAARLLDALELAPDNEPLGLRATIALDASCMGLGPHGYERTISPVIEYEKRGKRGQSLRAPIFALASDVPTPSGDFGVARLFVNPIKLPFDPSPGADDFSRIDLHALRAVPSAFASVSGARFFMESTGLSTGARLVFTHSSANGLAPANLSLDGLVRLTAPTGGTAPLFLTGDQSTEYFKLDTRQNAQAYFLEFVAGQPATYDESAGDALTDHRTTSWVRLVCLPSAEVRRWVAGNAPGTQLLSAAQPLEYVRQPEAAPLFKGQASTADRFAFVDFAKAVAPPAFPMIPRGQLTDKQLALAKELEQAAVGPTRRSVIDTATRAAQPAHALMTNGPVLRFRTPHGIVVEQRDGQWIAVIFAMDKTAEIRIDRPADTPRWLLQDALEKPNVFLVIPSLATPSLQALGTLSTPSIGVSGWGFGFRLNEAIPSSIDNKTQPFFLLKFVAPGLSTKEDSAMSLMQLARDQSYWALADTLYPGEKKALQEALIAQLSELSQASGDVFDPARARILDPHWNGVSCLNLRPNGFPDQAAGIRMGITNDEQQFLAKYLFVDTTPVAMQGADMQLGKSVISALIDYDGKGAAGDLVLDRQLHRESGNGDKHSCVVRSLQLLIADSRIAKFTSTVDFGVAKFLGGDTGGTPAGNNGTITLVGRYERVTTESGAIDRYTFSYDSDQVLSLAFDANFPVMKQATISRAVLTSSVEPAAGRAKRVKSTLSLDGTLEFKDCDGLLKIDALGFSGANLNLDFNLDLDVNLDVLGWSGLDIGFNAGAFRFDIPTIRDGVLSKWPLKLRGLLWSGRSKQNELASADLLTRFGFFPILRGPGDLDFGLDFDIDFGSLGALAGSASKLLGAIAFGWTWPNTPGGKTQFAIGFKLRGADGKLDIGIQNIFRLLADNVSMKTSGLPDNIQALLQLTNARLEVIGRPIPDSKGLNVAIFVPKRDQTRVAWLVSRNDVGTVAGLTIHSFAIGQKVTSGPTRPTTKAIVDAWAHAATSPDDPLGGSVVYAPDAGWAIALGTSLGRFADVDLAMVDSAGAGGVYGLHVKVPGGEAKTAGPITFDVDVLYRRISEHVGEYSAEIGLPVRQLDFGAITVTLPNIGLDVFTNGDWEFDAGMPRGQDYSRSGNIQVFPFIGFGGFLIGERSGQTLAFAPQDATWWDPARDSYSPILEFGVAGRVGLGKEVSKGPLRAGASITVYSAFHGVFGTYAPLPPHSNLCPEKAYEKHWRLAGNFGLMFEAYGYVDFGIIKAAVAARAWADAGLVLEPGAPIVLSVELHVDVAVEVVIAEIDIPFDGSFQIRIRLSFSAVLHEEYSLGQLPRMGAMGLLASRTPYSFDVPANLETVPPITMVISAAISGDFPHAGGPLEPKIVAALAVPLDGVAHGEVETALPGSRDALIEFGTQLMKWLLKPDPDPKTETTYTTEALNDLDDYLQAAHPKWSDLTAFLDAIAFTVDLRGLLSHQTGQRLTDHRGQPKTLSAVGFPWLPGLGLRWVERHDDYGEQASGPLRPQADPTMLTPAYLAKLQAYFEAAYEQYLHSPEARYPLAGASQFQPSEQLMVEWVVAILKQLSGRLCHWMRDAPSVQVTWEEIRNKLRDTSAGPCDIEAAMQGASRLMTSGLRLPGVDTTGNITQAELLGLSFAPPAVAGDRFYIEPTWAASEGLGGHIRCTPGDWWWTMLRMQRLADASAVMPADIVANSDLLHVAIAPAIAPVKRAEPLGRPRRLTRGGTQYAVFHPFTTALLDQTLVDKEAKVYWTDNATTFVTAVKPTDKPWVDFRWCSHLDVAIRRVPEGNGAFQSSLYEVVGITLETRNRLEAVLKAVDAGNITLEAAALLPDTAATNDGKNTEYPAMVSMVPSAGWDLLAVCTNLSPETFPPRMLLLTGTTLFEPVASLATDWARFLAVLYRQGLTNDTGYYIREISGQSLESLFTPGSANARLTIAVSAIHASMSGQMPAFANGVYISAASTQLKPHMIEFASDDTRRAVTAGIPGSMVVMVERRMPAENQAFGLSSRFHLLDYEVSGDASVARDQVFPALPSETGKDASPPNTWHYELAIPYTNFFKKTNSRYSGIGKTLRLNLGIRDVFGNLLPSEHLSNGKLIQMIGYDDPLIRLRDLPGFSAFFAPRPSKGARKGENFVLTLHVAGYSTKDYTPDRVIEIDETIRLIEVAQDQYSRPEIAMSLVASGVRVVNADHGALQRMVMQCLGDWRDALAQLRDHVRDGTPYVFDDKDSTFTATVSSAFSSAEEHGFILPVTATLRIERTDHVDPDSEKLEPRVRAVDVPALPGILGDDGTTYSSPSTDSDWSKLESAFQSGIDASMRLARSVDSEAAGAAGSPLQSSPLWLVNPAIARLEQRPVSRAPQYAPRPLSTSLVTGRDDTTGLVHQFDADLTAYRLLALAESALSPAVLNPVLQQQGTEATQGYARLLSAKSRIARTYAARVLPILTTDTAASDAVQQRWRAVIAADLRTAYEVSTSATLEFMPIASAAPGWARYAAVGDASYRAKDPNGTRLGMLKIVMPESGKVSPTGDIMCTELDITPDIPTEMSVEIKFIEQTLKESTSPDAPRVTRWYKLLSPITPAARTYQLHALQRRVPQTPVIVSHGALAPQGDTIASLTRWTYRCTTRVFGFLPARDNLILEAKVYRGRPAIQAFATHENLVDVLATFLSRANDIEKSLATQPDSNMVNEVAYHLDAFVQALEGRVAALSANDPDVIRSRFDGVGDASHWRIDPAPNGASDITYTSDPWNVAENQAVLPTMQVWSNAGIADIRPDFVMTSPRVSTPREAAPNHQLIVRGLDQQSVTNTVPTAEPFIRQYAAALCDGLKPDARVELELHAKLATKLNFSEPITASVAPSQDNGWGMHPLAIQRAVVSQTYPIQRAVDDFLADVATKLAAHVAEPSAARYLCFDILLKSVEGQAPFNRSHSLVEVRNTYAREHG</sequence>
<proteinExistence type="predicted"/>
<dbReference type="EMBL" id="LN899821">
    <property type="protein sequence ID" value="CUV17965.1"/>
    <property type="molecule type" value="Genomic_DNA"/>
</dbReference>
<feature type="compositionally biased region" description="Polar residues" evidence="1">
    <location>
        <begin position="2438"/>
        <end position="2447"/>
    </location>
</feature>
<reference evidence="2" key="1">
    <citation type="submission" date="2015-10" db="EMBL/GenBank/DDBJ databases">
        <authorList>
            <person name="Gilbert D.G."/>
        </authorList>
    </citation>
    <scope>NUCLEOTIDE SEQUENCE</scope>
    <source>
        <strain evidence="2">Phyl III-seqv23</strain>
    </source>
</reference>
<protein>
    <submittedName>
        <fullName evidence="2">Uncharacterized protein</fullName>
    </submittedName>
</protein>
<organism evidence="2">
    <name type="scientific">Ralstonia solanacearum</name>
    <name type="common">Pseudomonas solanacearum</name>
    <dbReference type="NCBI Taxonomy" id="305"/>
    <lineage>
        <taxon>Bacteria</taxon>
        <taxon>Pseudomonadati</taxon>
        <taxon>Pseudomonadota</taxon>
        <taxon>Betaproteobacteria</taxon>
        <taxon>Burkholderiales</taxon>
        <taxon>Burkholderiaceae</taxon>
        <taxon>Ralstonia</taxon>
        <taxon>Ralstonia solanacearum species complex</taxon>
    </lineage>
</organism>
<evidence type="ECO:0000256" key="1">
    <source>
        <dbReference type="SAM" id="MobiDB-lite"/>
    </source>
</evidence>
<feature type="region of interest" description="Disordered" evidence="1">
    <location>
        <begin position="2428"/>
        <end position="2448"/>
    </location>
</feature>
<name>A0A0S4U6X5_RALSL</name>
<gene>
    <name evidence="2" type="ORF">PSS4_v1_400064</name>
</gene>
<evidence type="ECO:0000313" key="2">
    <source>
        <dbReference type="EMBL" id="CUV17965.1"/>
    </source>
</evidence>